<keyword evidence="1" id="KW-0812">Transmembrane</keyword>
<feature type="transmembrane region" description="Helical" evidence="1">
    <location>
        <begin position="127"/>
        <end position="151"/>
    </location>
</feature>
<feature type="transmembrane region" description="Helical" evidence="1">
    <location>
        <begin position="158"/>
        <end position="176"/>
    </location>
</feature>
<dbReference type="PANTHER" id="PTHR14969">
    <property type="entry name" value="SPHINGOSINE-1-PHOSPHATE PHOSPHOHYDROLASE"/>
    <property type="match status" value="1"/>
</dbReference>
<dbReference type="InterPro" id="IPR000326">
    <property type="entry name" value="PAP2/HPO"/>
</dbReference>
<evidence type="ECO:0000259" key="2">
    <source>
        <dbReference type="SMART" id="SM00014"/>
    </source>
</evidence>
<keyword evidence="4" id="KW-1185">Reference proteome</keyword>
<name>A0A135HX25_9HYPH</name>
<accession>A0A135HX25</accession>
<evidence type="ECO:0000256" key="1">
    <source>
        <dbReference type="SAM" id="Phobius"/>
    </source>
</evidence>
<sequence>MTVAIVLLVPVLYFLHPYDGAILRAASSSEMPGLSLLRDLTDVGRTLFYLAIAFCILLWTTGRDRRTLEGRQKARLYTLESQTAFAFAGIGLSAVIVYIIKIAVGRARPALIDTLGPAFIEPFHGGYLYVSFPSGHSATVGAVTIILALWFPRWRLPVLVATLALAFSRIAVAAHYPTDVVAGFSIGFLFTLFLARFLANRNLGFSIDPGRMLPKRHVLTAERWENSP</sequence>
<dbReference type="EMBL" id="LNTU01000012">
    <property type="protein sequence ID" value="KXF77721.1"/>
    <property type="molecule type" value="Genomic_DNA"/>
</dbReference>
<dbReference type="Pfam" id="PF01569">
    <property type="entry name" value="PAP2"/>
    <property type="match status" value="1"/>
</dbReference>
<feature type="transmembrane region" description="Helical" evidence="1">
    <location>
        <begin position="182"/>
        <end position="199"/>
    </location>
</feature>
<dbReference type="SUPFAM" id="SSF48317">
    <property type="entry name" value="Acid phosphatase/Vanadium-dependent haloperoxidase"/>
    <property type="match status" value="1"/>
</dbReference>
<dbReference type="InterPro" id="IPR036938">
    <property type="entry name" value="PAP2/HPO_sf"/>
</dbReference>
<organism evidence="3 4">
    <name type="scientific">Paramesorhizobium deserti</name>
    <dbReference type="NCBI Taxonomy" id="1494590"/>
    <lineage>
        <taxon>Bacteria</taxon>
        <taxon>Pseudomonadati</taxon>
        <taxon>Pseudomonadota</taxon>
        <taxon>Alphaproteobacteria</taxon>
        <taxon>Hyphomicrobiales</taxon>
        <taxon>Phyllobacteriaceae</taxon>
        <taxon>Paramesorhizobium</taxon>
    </lineage>
</organism>
<gene>
    <name evidence="3" type="ORF">ATN84_10330</name>
</gene>
<dbReference type="SMART" id="SM00014">
    <property type="entry name" value="acidPPc"/>
    <property type="match status" value="1"/>
</dbReference>
<proteinExistence type="predicted"/>
<feature type="domain" description="Phosphatidic acid phosphatase type 2/haloperoxidase" evidence="2">
    <location>
        <begin position="83"/>
        <end position="195"/>
    </location>
</feature>
<feature type="transmembrane region" description="Helical" evidence="1">
    <location>
        <begin position="83"/>
        <end position="107"/>
    </location>
</feature>
<dbReference type="Proteomes" id="UP000070107">
    <property type="component" value="Unassembled WGS sequence"/>
</dbReference>
<reference evidence="3 4" key="1">
    <citation type="submission" date="2015-11" db="EMBL/GenBank/DDBJ databases">
        <title>Draft genome sequence of Paramesorhizobium deserti A-3-E, a strain highly resistant to diverse beta-lactam antibiotics.</title>
        <authorList>
            <person name="Lv R."/>
            <person name="Yang X."/>
            <person name="Fang N."/>
            <person name="Guo J."/>
            <person name="Luo X."/>
            <person name="Peng F."/>
            <person name="Yang R."/>
            <person name="Cui Y."/>
            <person name="Fang C."/>
            <person name="Song Y."/>
        </authorList>
    </citation>
    <scope>NUCLEOTIDE SEQUENCE [LARGE SCALE GENOMIC DNA]</scope>
    <source>
        <strain evidence="3 4">A-3-E</strain>
    </source>
</reference>
<keyword evidence="1" id="KW-0472">Membrane</keyword>
<dbReference type="PANTHER" id="PTHR14969:SF13">
    <property type="entry name" value="AT30094P"/>
    <property type="match status" value="1"/>
</dbReference>
<evidence type="ECO:0000313" key="3">
    <source>
        <dbReference type="EMBL" id="KXF77721.1"/>
    </source>
</evidence>
<keyword evidence="1" id="KW-1133">Transmembrane helix</keyword>
<evidence type="ECO:0000313" key="4">
    <source>
        <dbReference type="Proteomes" id="UP000070107"/>
    </source>
</evidence>
<dbReference type="AlphaFoldDB" id="A0A135HX25"/>
<comment type="caution">
    <text evidence="3">The sequence shown here is derived from an EMBL/GenBank/DDBJ whole genome shotgun (WGS) entry which is preliminary data.</text>
</comment>
<protein>
    <recommendedName>
        <fullName evidence="2">Phosphatidic acid phosphatase type 2/haloperoxidase domain-containing protein</fullName>
    </recommendedName>
</protein>
<feature type="transmembrane region" description="Helical" evidence="1">
    <location>
        <begin position="43"/>
        <end position="62"/>
    </location>
</feature>
<dbReference type="STRING" id="1494590.ATN84_10330"/>
<dbReference type="Gene3D" id="1.20.144.10">
    <property type="entry name" value="Phosphatidic acid phosphatase type 2/haloperoxidase"/>
    <property type="match status" value="2"/>
</dbReference>